<dbReference type="RefSeq" id="XP_002769433.1">
    <property type="nucleotide sequence ID" value="XM_002769387.1"/>
</dbReference>
<feature type="compositionally biased region" description="Basic and acidic residues" evidence="2">
    <location>
        <begin position="75"/>
        <end position="94"/>
    </location>
</feature>
<dbReference type="Proteomes" id="UP000007800">
    <property type="component" value="Unassembled WGS sequence"/>
</dbReference>
<evidence type="ECO:0000313" key="3">
    <source>
        <dbReference type="EMBL" id="EER02151.1"/>
    </source>
</evidence>
<name>C5LMD9_PERM5</name>
<keyword evidence="1" id="KW-0175">Coiled coil</keyword>
<dbReference type="InParanoid" id="C5LMD9"/>
<protein>
    <submittedName>
        <fullName evidence="3">Uncharacterized protein</fullName>
    </submittedName>
</protein>
<keyword evidence="4" id="KW-1185">Reference proteome</keyword>
<dbReference type="EMBL" id="GG683442">
    <property type="protein sequence ID" value="EER02151.1"/>
    <property type="molecule type" value="Genomic_DNA"/>
</dbReference>
<accession>C5LMD9</accession>
<dbReference type="GeneID" id="9054962"/>
<feature type="coiled-coil region" evidence="1">
    <location>
        <begin position="110"/>
        <end position="137"/>
    </location>
</feature>
<evidence type="ECO:0000256" key="2">
    <source>
        <dbReference type="SAM" id="MobiDB-lite"/>
    </source>
</evidence>
<organism evidence="4">
    <name type="scientific">Perkinsus marinus (strain ATCC 50983 / TXsc)</name>
    <dbReference type="NCBI Taxonomy" id="423536"/>
    <lineage>
        <taxon>Eukaryota</taxon>
        <taxon>Sar</taxon>
        <taxon>Alveolata</taxon>
        <taxon>Perkinsozoa</taxon>
        <taxon>Perkinsea</taxon>
        <taxon>Perkinsida</taxon>
        <taxon>Perkinsidae</taxon>
        <taxon>Perkinsus</taxon>
    </lineage>
</organism>
<evidence type="ECO:0000313" key="4">
    <source>
        <dbReference type="Proteomes" id="UP000007800"/>
    </source>
</evidence>
<gene>
    <name evidence="3" type="ORF">Pmar_PMAR028530</name>
</gene>
<dbReference type="AlphaFoldDB" id="C5LMD9"/>
<feature type="region of interest" description="Disordered" evidence="2">
    <location>
        <begin position="68"/>
        <end position="94"/>
    </location>
</feature>
<proteinExistence type="predicted"/>
<sequence length="236" mass="25755">MRLRRGGSSGDGEYAASSCAVLGDFIREKALAEIDSSILSRKAEERIEIGRLKRLAVQYTGKMEHREGQLAALRAQREAKRDEGKESEVDEREKDCETLIEEYGQVIKLVQQECEHREEVLEQLAAYEEKMKTVETIELALESTSAAAAAGGKGKGGGTVGQPIDLYADPLRVAAALIPPRSKVSVIGKPHTVTTDDEAKDSEAAAPPPGEPFSLILPLRVIDRDERVRTALRTCA</sequence>
<dbReference type="OrthoDB" id="10551670at2759"/>
<evidence type="ECO:0000256" key="1">
    <source>
        <dbReference type="SAM" id="Coils"/>
    </source>
</evidence>
<reference evidence="3 4" key="1">
    <citation type="submission" date="2008-07" db="EMBL/GenBank/DDBJ databases">
        <authorList>
            <person name="El-Sayed N."/>
            <person name="Caler E."/>
            <person name="Inman J."/>
            <person name="Amedeo P."/>
            <person name="Hass B."/>
            <person name="Wortman J."/>
        </authorList>
    </citation>
    <scope>NUCLEOTIDE SEQUENCE [LARGE SCALE GENOMIC DNA]</scope>
    <source>
        <strain evidence="4">ATCC 50983 / TXsc</strain>
    </source>
</reference>
<feature type="region of interest" description="Disordered" evidence="2">
    <location>
        <begin position="187"/>
        <end position="213"/>
    </location>
</feature>